<evidence type="ECO:0000256" key="4">
    <source>
        <dbReference type="ARBA" id="ARBA00022517"/>
    </source>
</evidence>
<proteinExistence type="inferred from homology"/>
<dbReference type="PANTHER" id="PTHR38099:SF1">
    <property type="entry name" value="LARGE RIBOSOMAL RNA SUBUNIT ACCUMULATION PROTEIN YCED"/>
    <property type="match status" value="1"/>
</dbReference>
<feature type="compositionally biased region" description="Polar residues" evidence="6">
    <location>
        <begin position="206"/>
        <end position="215"/>
    </location>
</feature>
<protein>
    <recommendedName>
        <fullName evidence="3">Large ribosomal RNA subunit accumulation protein YceD</fullName>
    </recommendedName>
    <alternativeName>
        <fullName evidence="5">23S rRNA accumulation protein YceD</fullName>
    </alternativeName>
</protein>
<dbReference type="InterPro" id="IPR039255">
    <property type="entry name" value="YceD_bac"/>
</dbReference>
<dbReference type="InterPro" id="IPR003772">
    <property type="entry name" value="YceD"/>
</dbReference>
<organism evidence="7 8">
    <name type="scientific">Pigmentiphaga humi</name>
    <dbReference type="NCBI Taxonomy" id="2478468"/>
    <lineage>
        <taxon>Bacteria</taxon>
        <taxon>Pseudomonadati</taxon>
        <taxon>Pseudomonadota</taxon>
        <taxon>Betaproteobacteria</taxon>
        <taxon>Burkholderiales</taxon>
        <taxon>Alcaligenaceae</taxon>
        <taxon>Pigmentiphaga</taxon>
    </lineage>
</organism>
<keyword evidence="4" id="KW-0690">Ribosome biogenesis</keyword>
<gene>
    <name evidence="7" type="ORF">PIGHUM_04211</name>
</gene>
<evidence type="ECO:0000256" key="5">
    <source>
        <dbReference type="ARBA" id="ARBA00031841"/>
    </source>
</evidence>
<evidence type="ECO:0000313" key="8">
    <source>
        <dbReference type="Proteomes" id="UP000277294"/>
    </source>
</evidence>
<comment type="similarity">
    <text evidence="2">Belongs to the DUF177 domain family.</text>
</comment>
<evidence type="ECO:0000256" key="2">
    <source>
        <dbReference type="ARBA" id="ARBA00010740"/>
    </source>
</evidence>
<sequence length="215" mass="23625">MPFVNAEKKTEARGMKKAAEQREFETKAVETQADTMRYIDAFEFVRVGKSLEGSVPLARFVRLLDGLPEQDPAAMVRWAAQADRGPLGEELIRLDVATALTLRCQRCLGPLAMPIESGVVLQLVQTEAELDNPDTFDMSELAAEQAGEDYEKVLGSRKFDLQEQVEDELILSVPYVPRHERCPGGESEGGDGQERKPSPFAALAQLKSSSGDVGK</sequence>
<keyword evidence="8" id="KW-1185">Reference proteome</keyword>
<dbReference type="GO" id="GO:0005829">
    <property type="term" value="C:cytosol"/>
    <property type="evidence" value="ECO:0007669"/>
    <property type="project" value="TreeGrafter"/>
</dbReference>
<reference evidence="7 8" key="1">
    <citation type="submission" date="2018-10" db="EMBL/GenBank/DDBJ databases">
        <authorList>
            <person name="Criscuolo A."/>
        </authorList>
    </citation>
    <scope>NUCLEOTIDE SEQUENCE [LARGE SCALE GENOMIC DNA]</scope>
    <source>
        <strain evidence="7">DnA1</strain>
    </source>
</reference>
<evidence type="ECO:0000256" key="3">
    <source>
        <dbReference type="ARBA" id="ARBA00015716"/>
    </source>
</evidence>
<dbReference type="AlphaFoldDB" id="A0A3P4BAG2"/>
<accession>A0A3P4BAG2</accession>
<evidence type="ECO:0000313" key="7">
    <source>
        <dbReference type="EMBL" id="VCU72115.1"/>
    </source>
</evidence>
<name>A0A3P4BAG2_9BURK</name>
<evidence type="ECO:0000256" key="6">
    <source>
        <dbReference type="SAM" id="MobiDB-lite"/>
    </source>
</evidence>
<feature type="region of interest" description="Disordered" evidence="6">
    <location>
        <begin position="1"/>
        <end position="21"/>
    </location>
</feature>
<dbReference type="Pfam" id="PF02620">
    <property type="entry name" value="YceD"/>
    <property type="match status" value="1"/>
</dbReference>
<dbReference type="EMBL" id="UWPJ01000036">
    <property type="protein sequence ID" value="VCU72115.1"/>
    <property type="molecule type" value="Genomic_DNA"/>
</dbReference>
<dbReference type="Proteomes" id="UP000277294">
    <property type="component" value="Unassembled WGS sequence"/>
</dbReference>
<dbReference type="GO" id="GO:0042254">
    <property type="term" value="P:ribosome biogenesis"/>
    <property type="evidence" value="ECO:0007669"/>
    <property type="project" value="UniProtKB-KW"/>
</dbReference>
<evidence type="ECO:0000256" key="1">
    <source>
        <dbReference type="ARBA" id="ARBA00002868"/>
    </source>
</evidence>
<feature type="region of interest" description="Disordered" evidence="6">
    <location>
        <begin position="176"/>
        <end position="215"/>
    </location>
</feature>
<comment type="function">
    <text evidence="1">Plays a role in synthesis, processing and/or stability of 23S rRNA.</text>
</comment>
<dbReference type="PANTHER" id="PTHR38099">
    <property type="entry name" value="LARGE RIBOSOMAL RNA SUBUNIT ACCUMULATION PROTEIN YCED"/>
    <property type="match status" value="1"/>
</dbReference>